<sequence length="199" mass="22654">MSPKTTYGKPVQATPSRRSTTSAPYSHTRPQRKHAIKQHRHRRAHGVAQQGGLITLDYLITSFASHPYTNHSSLPRNPHANTPDLQLSSPPFWYHQIQPHHFTQAMWSRMEWRKAQSCNRRRISVVLDPVRFGLVWKRGLSVVGGVTRSKWGVVDDVRVFGEDGEARRDSNQSLRGVGWGGWVTSCCRVNVRSVASYFL</sequence>
<keyword evidence="2" id="KW-1185">Reference proteome</keyword>
<accession>A0ACB6QYB3</accession>
<organism evidence="1 2">
    <name type="scientific">Lindgomyces ingoldianus</name>
    <dbReference type="NCBI Taxonomy" id="673940"/>
    <lineage>
        <taxon>Eukaryota</taxon>
        <taxon>Fungi</taxon>
        <taxon>Dikarya</taxon>
        <taxon>Ascomycota</taxon>
        <taxon>Pezizomycotina</taxon>
        <taxon>Dothideomycetes</taxon>
        <taxon>Pleosporomycetidae</taxon>
        <taxon>Pleosporales</taxon>
        <taxon>Lindgomycetaceae</taxon>
        <taxon>Lindgomyces</taxon>
    </lineage>
</organism>
<proteinExistence type="predicted"/>
<name>A0ACB6QYB3_9PLEO</name>
<protein>
    <submittedName>
        <fullName evidence="1">Uncharacterized protein</fullName>
    </submittedName>
</protein>
<dbReference type="EMBL" id="MU003503">
    <property type="protein sequence ID" value="KAF2472029.1"/>
    <property type="molecule type" value="Genomic_DNA"/>
</dbReference>
<reference evidence="1" key="1">
    <citation type="journal article" date="2020" name="Stud. Mycol.">
        <title>101 Dothideomycetes genomes: a test case for predicting lifestyles and emergence of pathogens.</title>
        <authorList>
            <person name="Haridas S."/>
            <person name="Albert R."/>
            <person name="Binder M."/>
            <person name="Bloem J."/>
            <person name="Labutti K."/>
            <person name="Salamov A."/>
            <person name="Andreopoulos B."/>
            <person name="Baker S."/>
            <person name="Barry K."/>
            <person name="Bills G."/>
            <person name="Bluhm B."/>
            <person name="Cannon C."/>
            <person name="Castanera R."/>
            <person name="Culley D."/>
            <person name="Daum C."/>
            <person name="Ezra D."/>
            <person name="Gonzalez J."/>
            <person name="Henrissat B."/>
            <person name="Kuo A."/>
            <person name="Liang C."/>
            <person name="Lipzen A."/>
            <person name="Lutzoni F."/>
            <person name="Magnuson J."/>
            <person name="Mondo S."/>
            <person name="Nolan M."/>
            <person name="Ohm R."/>
            <person name="Pangilinan J."/>
            <person name="Park H.-J."/>
            <person name="Ramirez L."/>
            <person name="Alfaro M."/>
            <person name="Sun H."/>
            <person name="Tritt A."/>
            <person name="Yoshinaga Y."/>
            <person name="Zwiers L.-H."/>
            <person name="Turgeon B."/>
            <person name="Goodwin S."/>
            <person name="Spatafora J."/>
            <person name="Crous P."/>
            <person name="Grigoriev I."/>
        </authorList>
    </citation>
    <scope>NUCLEOTIDE SEQUENCE</scope>
    <source>
        <strain evidence="1">ATCC 200398</strain>
    </source>
</reference>
<gene>
    <name evidence="1" type="ORF">BDR25DRAFT_302833</name>
</gene>
<evidence type="ECO:0000313" key="2">
    <source>
        <dbReference type="Proteomes" id="UP000799755"/>
    </source>
</evidence>
<evidence type="ECO:0000313" key="1">
    <source>
        <dbReference type="EMBL" id="KAF2472029.1"/>
    </source>
</evidence>
<dbReference type="Proteomes" id="UP000799755">
    <property type="component" value="Unassembled WGS sequence"/>
</dbReference>
<comment type="caution">
    <text evidence="1">The sequence shown here is derived from an EMBL/GenBank/DDBJ whole genome shotgun (WGS) entry which is preliminary data.</text>
</comment>